<dbReference type="KEGG" id="rdp:RD2015_4166"/>
<keyword evidence="2" id="KW-1185">Reference proteome</keyword>
<accession>A0A0U3LU62</accession>
<sequence>MITISKPYAPMIIAAVRDAVIYQEGLLRSETLRDRADHEEHYMHLTQFFEYVQNE</sequence>
<evidence type="ECO:0000313" key="2">
    <source>
        <dbReference type="Proteomes" id="UP000060699"/>
    </source>
</evidence>
<dbReference type="EMBL" id="CP013729">
    <property type="protein sequence ID" value="ALV08615.1"/>
    <property type="molecule type" value="Genomic_DNA"/>
</dbReference>
<dbReference type="Proteomes" id="UP000060699">
    <property type="component" value="Chromosome"/>
</dbReference>
<dbReference type="AlphaFoldDB" id="A0A0U3LU62"/>
<gene>
    <name evidence="1" type="ORF">RD2015_4166</name>
</gene>
<protein>
    <submittedName>
        <fullName evidence="1">Uncharacterized protein</fullName>
    </submittedName>
</protein>
<name>A0A0U3LU62_9BURK</name>
<reference evidence="1 2" key="1">
    <citation type="submission" date="2015-12" db="EMBL/GenBank/DDBJ databases">
        <title>Complete genome of Roseateles depolymerans KCTC 42856.</title>
        <authorList>
            <person name="Kim K.M."/>
        </authorList>
    </citation>
    <scope>NUCLEOTIDE SEQUENCE [LARGE SCALE GENOMIC DNA]</scope>
    <source>
        <strain evidence="1 2">KCTC 42856</strain>
    </source>
</reference>
<proteinExistence type="predicted"/>
<evidence type="ECO:0000313" key="1">
    <source>
        <dbReference type="EMBL" id="ALV08615.1"/>
    </source>
</evidence>
<organism evidence="1 2">
    <name type="scientific">Roseateles depolymerans</name>
    <dbReference type="NCBI Taxonomy" id="76731"/>
    <lineage>
        <taxon>Bacteria</taxon>
        <taxon>Pseudomonadati</taxon>
        <taxon>Pseudomonadota</taxon>
        <taxon>Betaproteobacteria</taxon>
        <taxon>Burkholderiales</taxon>
        <taxon>Sphaerotilaceae</taxon>
        <taxon>Roseateles</taxon>
    </lineage>
</organism>